<feature type="domain" description="IstB-like ATP-binding" evidence="1">
    <location>
        <begin position="6"/>
        <end position="51"/>
    </location>
</feature>
<reference evidence="2 3" key="1">
    <citation type="submission" date="2019-07" db="EMBL/GenBank/DDBJ databases">
        <title>Shewanella sp. YLB-06 whole genomic sequence.</title>
        <authorList>
            <person name="Yu L."/>
        </authorList>
    </citation>
    <scope>NUCLEOTIDE SEQUENCE [LARGE SCALE GENOMIC DNA]</scope>
    <source>
        <strain evidence="2 3">YLB-06</strain>
    </source>
</reference>
<organism evidence="2 3">
    <name type="scientific">Shewanella psychropiezotolerans</name>
    <dbReference type="NCBI Taxonomy" id="2593655"/>
    <lineage>
        <taxon>Bacteria</taxon>
        <taxon>Pseudomonadati</taxon>
        <taxon>Pseudomonadota</taxon>
        <taxon>Gammaproteobacteria</taxon>
        <taxon>Alteromonadales</taxon>
        <taxon>Shewanellaceae</taxon>
        <taxon>Shewanella</taxon>
    </lineage>
</organism>
<dbReference type="InterPro" id="IPR002611">
    <property type="entry name" value="IstB_ATP-bd"/>
</dbReference>
<dbReference type="RefSeq" id="WP_144046895.1">
    <property type="nucleotide sequence ID" value="NZ_CP041614.1"/>
</dbReference>
<evidence type="ECO:0000313" key="2">
    <source>
        <dbReference type="EMBL" id="QDO84542.1"/>
    </source>
</evidence>
<gene>
    <name evidence="2" type="ORF">FM037_16675</name>
</gene>
<evidence type="ECO:0000259" key="1">
    <source>
        <dbReference type="Pfam" id="PF01695"/>
    </source>
</evidence>
<proteinExistence type="predicted"/>
<dbReference type="Proteomes" id="UP000315947">
    <property type="component" value="Chromosome"/>
</dbReference>
<dbReference type="Pfam" id="PF01695">
    <property type="entry name" value="IstB_IS21"/>
    <property type="match status" value="1"/>
</dbReference>
<accession>A0ABX5X1F4</accession>
<sequence length="51" mass="6020">MHHIPQIQCAIVDDIRYVQKNTQDTSVLFELIAHRNERHSLIITSNQSFEE</sequence>
<evidence type="ECO:0000313" key="3">
    <source>
        <dbReference type="Proteomes" id="UP000315947"/>
    </source>
</evidence>
<dbReference type="InterPro" id="IPR027417">
    <property type="entry name" value="P-loop_NTPase"/>
</dbReference>
<dbReference type="EMBL" id="CP041614">
    <property type="protein sequence ID" value="QDO84542.1"/>
    <property type="molecule type" value="Genomic_DNA"/>
</dbReference>
<keyword evidence="3" id="KW-1185">Reference proteome</keyword>
<name>A0ABX5X1F4_9GAMM</name>
<protein>
    <recommendedName>
        <fullName evidence="1">IstB-like ATP-binding domain-containing protein</fullName>
    </recommendedName>
</protein>
<dbReference type="Gene3D" id="3.40.50.300">
    <property type="entry name" value="P-loop containing nucleotide triphosphate hydrolases"/>
    <property type="match status" value="1"/>
</dbReference>